<reference evidence="2 3" key="1">
    <citation type="submission" date="2018-10" db="EMBL/GenBank/DDBJ databases">
        <title>Complete genome sequence of Malassezia restricta CBS 7877.</title>
        <authorList>
            <person name="Morand S.C."/>
            <person name="Bertignac M."/>
            <person name="Iltis A."/>
            <person name="Kolder I."/>
            <person name="Pirovano W."/>
            <person name="Jourdain R."/>
            <person name="Clavaud C."/>
        </authorList>
    </citation>
    <scope>NUCLEOTIDE SEQUENCE [LARGE SCALE GENOMIC DNA]</scope>
    <source>
        <strain evidence="2 3">CBS 7877</strain>
    </source>
</reference>
<dbReference type="InterPro" id="IPR011055">
    <property type="entry name" value="Dup_hybrid_motif"/>
</dbReference>
<feature type="signal peptide" evidence="1">
    <location>
        <begin position="1"/>
        <end position="15"/>
    </location>
</feature>
<dbReference type="Gene3D" id="2.70.70.10">
    <property type="entry name" value="Glucose Permease (Domain IIA)"/>
    <property type="match status" value="1"/>
</dbReference>
<evidence type="ECO:0000313" key="3">
    <source>
        <dbReference type="Proteomes" id="UP000269793"/>
    </source>
</evidence>
<proteinExistence type="predicted"/>
<keyword evidence="3" id="KW-1185">Reference proteome</keyword>
<dbReference type="OrthoDB" id="2104935at2759"/>
<dbReference type="Proteomes" id="UP000269793">
    <property type="component" value="Chromosome IV"/>
</dbReference>
<dbReference type="AlphaFoldDB" id="A0A3G2SAZ4"/>
<protein>
    <submittedName>
        <fullName evidence="2">Uncharacterized protein</fullName>
    </submittedName>
</protein>
<sequence length="620" mass="70513">MLWCLVWLLVSASYAYQGAHLSHHGIYSNLPYDTPLVLYIHPDELVVENSMLSLSAITRRSWPEVQQCTQAAFPLGMQSMEACEEYDVENEAVSYQILHDADLHGDLSIPIRLNPLPDLRSIGNDTALHSVTVTLHTVSSDGKPRIYRWWIAHFSQPPMQRARWPIAPGEYVSRAGEANHVRPTSWDGFDAPRLSGLMHDPFMTVSRNEQSASGHSWSRGVSIRVRTNGTSVPVRSSVAGTVVWSGYLHRAMPPFDGRERGLNDQYLLTIMIRDSWGFVHQFVGLEVAQVAVHEAVAEGTVLGYLPSTPLSPWPRSTASLVDIPKHNKEEGYESFPYRFRHLEIRVARPHSAWTSYKDPNAKGWLYYNPLLLYVPGRVPLPMIAPFVDPSSFAFRTTNVASIPHALSMQHGSPSIPNQVELFVSFQPFIESPGDPADAMDPVSVYALDWAVEPVTKRPLCSSRHTYWRRSFEHSRLASETDLDDPAFLHAHYVPHISIRSRLGLQFSFQRYSQFDEKDRALYYAVTRQILGLPDVRGVWDTTREKRFGPFRVAVRARSLTSAYSCVEAKVHVPHERPSSRYLRMLRAVFTPSLHTLPSFRLLWIADLVRHSLRVFRDMLR</sequence>
<organism evidence="2 3">
    <name type="scientific">Malassezia restricta (strain ATCC 96810 / NBRC 103918 / CBS 7877)</name>
    <name type="common">Seborrheic dermatitis infection agent</name>
    <dbReference type="NCBI Taxonomy" id="425264"/>
    <lineage>
        <taxon>Eukaryota</taxon>
        <taxon>Fungi</taxon>
        <taxon>Dikarya</taxon>
        <taxon>Basidiomycota</taxon>
        <taxon>Ustilaginomycotina</taxon>
        <taxon>Malasseziomycetes</taxon>
        <taxon>Malasseziales</taxon>
        <taxon>Malasseziaceae</taxon>
        <taxon>Malassezia</taxon>
    </lineage>
</organism>
<keyword evidence="1" id="KW-0732">Signal</keyword>
<feature type="chain" id="PRO_5018101219" evidence="1">
    <location>
        <begin position="16"/>
        <end position="620"/>
    </location>
</feature>
<accession>A0A3G2SAZ4</accession>
<gene>
    <name evidence="2" type="ORF">DNF11_2377</name>
</gene>
<dbReference type="VEuPathDB" id="FungiDB:DNF11_2377"/>
<dbReference type="EMBL" id="CP033151">
    <property type="protein sequence ID" value="AYO43327.1"/>
    <property type="molecule type" value="Genomic_DNA"/>
</dbReference>
<evidence type="ECO:0000313" key="2">
    <source>
        <dbReference type="EMBL" id="AYO43327.1"/>
    </source>
</evidence>
<name>A0A3G2SAZ4_MALR7</name>
<evidence type="ECO:0000256" key="1">
    <source>
        <dbReference type="SAM" id="SignalP"/>
    </source>
</evidence>
<dbReference type="CDD" id="cd12797">
    <property type="entry name" value="M23_peptidase"/>
    <property type="match status" value="1"/>
</dbReference>